<organism evidence="1 2">
    <name type="scientific">Pseudoalteromonas lipolytica</name>
    <dbReference type="NCBI Taxonomy" id="570156"/>
    <lineage>
        <taxon>Bacteria</taxon>
        <taxon>Pseudomonadati</taxon>
        <taxon>Pseudomonadota</taxon>
        <taxon>Gammaproteobacteria</taxon>
        <taxon>Alteromonadales</taxon>
        <taxon>Pseudoalteromonadaceae</taxon>
        <taxon>Pseudoalteromonas</taxon>
    </lineage>
</organism>
<reference evidence="1 2" key="1">
    <citation type="submission" date="2015-09" db="EMBL/GenBank/DDBJ databases">
        <title>Draft Genome Sequence of Pseudoalteromonas lipolytica UCD-48B.</title>
        <authorList>
            <person name="Krusor M."/>
            <person name="Coil D.A."/>
            <person name="Lang J.M."/>
            <person name="Eisen J.A."/>
            <person name="Alexiev A."/>
        </authorList>
    </citation>
    <scope>NUCLEOTIDE SEQUENCE [LARGE SCALE GENOMIC DNA]</scope>
    <source>
        <strain evidence="1 2">UCD-48B</strain>
    </source>
</reference>
<comment type="caution">
    <text evidence="1">The sequence shown here is derived from an EMBL/GenBank/DDBJ whole genome shotgun (WGS) entry which is preliminary data.</text>
</comment>
<accession>A0A0P7CNK4</accession>
<dbReference type="PATRIC" id="fig|570156.3.peg.2363"/>
<proteinExistence type="predicted"/>
<gene>
    <name evidence="1" type="ORF">AOG27_20770</name>
</gene>
<dbReference type="EMBL" id="LJTC01000023">
    <property type="protein sequence ID" value="KPM75998.1"/>
    <property type="molecule type" value="Genomic_DNA"/>
</dbReference>
<evidence type="ECO:0000313" key="1">
    <source>
        <dbReference type="EMBL" id="KPM75998.1"/>
    </source>
</evidence>
<evidence type="ECO:0000313" key="2">
    <source>
        <dbReference type="Proteomes" id="UP000050378"/>
    </source>
</evidence>
<dbReference type="Proteomes" id="UP000050378">
    <property type="component" value="Unassembled WGS sequence"/>
</dbReference>
<sequence length="73" mass="8538">MSYIPENHHFIENLFPFYMLFIRVRYQSSEKANRIHCPSLSSKKVDCLLINQKELNGVCIVIFNKGVNHNGQL</sequence>
<dbReference type="AlphaFoldDB" id="A0A0P7CNK4"/>
<name>A0A0P7CNK4_9GAMM</name>
<protein>
    <submittedName>
        <fullName evidence="1">Uncharacterized protein</fullName>
    </submittedName>
</protein>
<dbReference type="STRING" id="570156.AOG27_20770"/>